<dbReference type="RefSeq" id="WP_260103576.1">
    <property type="nucleotide sequence ID" value="NZ_JALXSQ010000001.1"/>
</dbReference>
<gene>
    <name evidence="1" type="ORF">M3D15_00340</name>
</gene>
<comment type="caution">
    <text evidence="1">The sequence shown here is derived from an EMBL/GenBank/DDBJ whole genome shotgun (WGS) entry which is preliminary data.</text>
</comment>
<proteinExistence type="predicted"/>
<evidence type="ECO:0000313" key="1">
    <source>
        <dbReference type="EMBL" id="MCT2041797.1"/>
    </source>
</evidence>
<organism evidence="1 2">
    <name type="scientific">Pseudoclavibacter albus</name>
    <dbReference type="NCBI Taxonomy" id="272241"/>
    <lineage>
        <taxon>Bacteria</taxon>
        <taxon>Bacillati</taxon>
        <taxon>Actinomycetota</taxon>
        <taxon>Actinomycetes</taxon>
        <taxon>Micrococcales</taxon>
        <taxon>Microbacteriaceae</taxon>
        <taxon>Pseudoclavibacter</taxon>
    </lineage>
</organism>
<dbReference type="EMBL" id="JALXSQ010000001">
    <property type="protein sequence ID" value="MCT2041797.1"/>
    <property type="molecule type" value="Genomic_DNA"/>
</dbReference>
<dbReference type="Proteomes" id="UP001525379">
    <property type="component" value="Unassembled WGS sequence"/>
</dbReference>
<sequence length="217" mass="22449">MILSSVLEFEVVRCLIPLVGKELRYIRLRNLVALVAASIIGLIGLTCGGGQAQADPMSSQSQSHTQEENSHGLTVLAASATGESATLSVVDGEVSRSGESVRILRGGVETELPDVITVDGIQYDVTYDILDAHTFTLSAAAAEQATVTNDRSLRSNWDGSWDQCVSGAVVKGGLTSGIVTFLLSGPAAAVTAAAAGMIGSGVVAMLAECWGKPFNQP</sequence>
<name>A0ABT2HU21_9MICO</name>
<protein>
    <submittedName>
        <fullName evidence="1">Uncharacterized protein</fullName>
    </submittedName>
</protein>
<accession>A0ABT2HU21</accession>
<keyword evidence="2" id="KW-1185">Reference proteome</keyword>
<reference evidence="1 2" key="1">
    <citation type="submission" date="2022-04" db="EMBL/GenBank/DDBJ databases">
        <title>Human microbiome associated bacterial genomes.</title>
        <authorList>
            <person name="Sandstrom S."/>
            <person name="Salamzade R."/>
            <person name="Kalan L.R."/>
        </authorList>
    </citation>
    <scope>NUCLEOTIDE SEQUENCE [LARGE SCALE GENOMIC DNA]</scope>
    <source>
        <strain evidence="2">p3-SID1799</strain>
    </source>
</reference>
<evidence type="ECO:0000313" key="2">
    <source>
        <dbReference type="Proteomes" id="UP001525379"/>
    </source>
</evidence>